<evidence type="ECO:0000313" key="2">
    <source>
        <dbReference type="WBParaSite" id="Gr19_v10_g3150.t1"/>
    </source>
</evidence>
<accession>A0A914HNH9</accession>
<dbReference type="AlphaFoldDB" id="A0A914HNH9"/>
<evidence type="ECO:0000313" key="1">
    <source>
        <dbReference type="Proteomes" id="UP000887572"/>
    </source>
</evidence>
<name>A0A914HNH9_GLORO</name>
<organism evidence="1 2">
    <name type="scientific">Globodera rostochiensis</name>
    <name type="common">Golden nematode worm</name>
    <name type="synonym">Heterodera rostochiensis</name>
    <dbReference type="NCBI Taxonomy" id="31243"/>
    <lineage>
        <taxon>Eukaryota</taxon>
        <taxon>Metazoa</taxon>
        <taxon>Ecdysozoa</taxon>
        <taxon>Nematoda</taxon>
        <taxon>Chromadorea</taxon>
        <taxon>Rhabditida</taxon>
        <taxon>Tylenchina</taxon>
        <taxon>Tylenchomorpha</taxon>
        <taxon>Tylenchoidea</taxon>
        <taxon>Heteroderidae</taxon>
        <taxon>Heteroderinae</taxon>
        <taxon>Globodera</taxon>
    </lineage>
</organism>
<reference evidence="2" key="1">
    <citation type="submission" date="2022-11" db="UniProtKB">
        <authorList>
            <consortium name="WormBaseParasite"/>
        </authorList>
    </citation>
    <scope>IDENTIFICATION</scope>
</reference>
<protein>
    <submittedName>
        <fullName evidence="2">Uncharacterized protein</fullName>
    </submittedName>
</protein>
<sequence length="220" mass="25185">MWRIYETTQHGGKCAESFVCAATYLGFSSQFGFILHLAKCLAEEDGHEMHMLIPIREENYKLADKNEEVQLNVRYLMQKRQMPPNASSTKHDKIYLDIANDLELMDELRACWNNGVISIGRLFIGNISFVANSRYNCHSQPSNGAFAPVFTLSFEQNKDGDASCFPTMNFRASGEDRLELLNFKSRKVREEQLKLRSPRPCPIPTPHSAKKFGAFFKNYT</sequence>
<dbReference type="WBParaSite" id="Gr19_v10_g3150.t1">
    <property type="protein sequence ID" value="Gr19_v10_g3150.t1"/>
    <property type="gene ID" value="Gr19_v10_g3150"/>
</dbReference>
<proteinExistence type="predicted"/>
<keyword evidence="1" id="KW-1185">Reference proteome</keyword>
<dbReference type="Proteomes" id="UP000887572">
    <property type="component" value="Unplaced"/>
</dbReference>